<name>F2HIG8_9CRYP</name>
<dbReference type="GO" id="GO:0043138">
    <property type="term" value="F:3'-5' DNA helicase activity"/>
    <property type="evidence" value="ECO:0007669"/>
    <property type="project" value="UniProtKB-EC"/>
</dbReference>
<comment type="subcellular location">
    <subcellularLocation>
        <location evidence="1">Nucleus</location>
    </subcellularLocation>
</comment>
<proteinExistence type="inferred from homology"/>
<dbReference type="InterPro" id="IPR032830">
    <property type="entry name" value="XPB/Ssl2_N"/>
</dbReference>
<evidence type="ECO:0000256" key="10">
    <source>
        <dbReference type="ARBA" id="ARBA00023235"/>
    </source>
</evidence>
<evidence type="ECO:0000256" key="9">
    <source>
        <dbReference type="ARBA" id="ARBA00023204"/>
    </source>
</evidence>
<dbReference type="InterPro" id="IPR032438">
    <property type="entry name" value="ERCC3_RAD25_C"/>
</dbReference>
<dbReference type="GO" id="GO:0005524">
    <property type="term" value="F:ATP binding"/>
    <property type="evidence" value="ECO:0007669"/>
    <property type="project" value="UniProtKB-KW"/>
</dbReference>
<dbReference type="FunFam" id="3.40.50.300:FF:000077">
    <property type="entry name" value="Probable DNA repair helicase RAD25"/>
    <property type="match status" value="1"/>
</dbReference>
<dbReference type="Pfam" id="PF04851">
    <property type="entry name" value="ResIII"/>
    <property type="match status" value="1"/>
</dbReference>
<comment type="catalytic activity">
    <reaction evidence="14">
        <text>ATP + H2O = ADP + phosphate + H(+)</text>
        <dbReference type="Rhea" id="RHEA:13065"/>
        <dbReference type="ChEBI" id="CHEBI:15377"/>
        <dbReference type="ChEBI" id="CHEBI:15378"/>
        <dbReference type="ChEBI" id="CHEBI:30616"/>
        <dbReference type="ChEBI" id="CHEBI:43474"/>
        <dbReference type="ChEBI" id="CHEBI:456216"/>
        <dbReference type="EC" id="5.6.2.4"/>
    </reaction>
</comment>
<dbReference type="GO" id="GO:0097550">
    <property type="term" value="C:transcription preinitiation complex"/>
    <property type="evidence" value="ECO:0007669"/>
    <property type="project" value="TreeGrafter"/>
</dbReference>
<dbReference type="SMART" id="SM00487">
    <property type="entry name" value="DEXDc"/>
    <property type="match status" value="1"/>
</dbReference>
<dbReference type="PANTHER" id="PTHR11274:SF0">
    <property type="entry name" value="GENERAL TRANSCRIPTION AND DNA REPAIR FACTOR IIH HELICASE SUBUNIT XPB"/>
    <property type="match status" value="1"/>
</dbReference>
<dbReference type="PANTHER" id="PTHR11274">
    <property type="entry name" value="RAD25/XP-B DNA REPAIR HELICASE"/>
    <property type="match status" value="1"/>
</dbReference>
<dbReference type="Pfam" id="PF16203">
    <property type="entry name" value="ERCC3_RAD25_C"/>
    <property type="match status" value="1"/>
</dbReference>
<keyword evidence="6 18" id="KW-0347">Helicase</keyword>
<feature type="domain" description="Helicase C-terminal" evidence="17">
    <location>
        <begin position="441"/>
        <end position="594"/>
    </location>
</feature>
<dbReference type="GO" id="GO:0006289">
    <property type="term" value="P:nucleotide-excision repair"/>
    <property type="evidence" value="ECO:0007669"/>
    <property type="project" value="InterPro"/>
</dbReference>
<dbReference type="RefSeq" id="XP_003239990.1">
    <property type="nucleotide sequence ID" value="XM_003239942.1"/>
</dbReference>
<evidence type="ECO:0000256" key="11">
    <source>
        <dbReference type="ARBA" id="ARBA00023242"/>
    </source>
</evidence>
<evidence type="ECO:0000256" key="2">
    <source>
        <dbReference type="ARBA" id="ARBA00006637"/>
    </source>
</evidence>
<evidence type="ECO:0000256" key="13">
    <source>
        <dbReference type="ARBA" id="ARBA00034808"/>
    </source>
</evidence>
<dbReference type="SUPFAM" id="SSF52540">
    <property type="entry name" value="P-loop containing nucleoside triphosphate hydrolases"/>
    <property type="match status" value="2"/>
</dbReference>
<evidence type="ECO:0000256" key="6">
    <source>
        <dbReference type="ARBA" id="ARBA00022806"/>
    </source>
</evidence>
<dbReference type="CDD" id="cd18029">
    <property type="entry name" value="DEXHc_XPB"/>
    <property type="match status" value="1"/>
</dbReference>
<dbReference type="CDD" id="cd18789">
    <property type="entry name" value="SF2_C_XPB"/>
    <property type="match status" value="1"/>
</dbReference>
<evidence type="ECO:0000256" key="7">
    <source>
        <dbReference type="ARBA" id="ARBA00022840"/>
    </source>
</evidence>
<evidence type="ECO:0000256" key="8">
    <source>
        <dbReference type="ARBA" id="ARBA00023125"/>
    </source>
</evidence>
<dbReference type="GeneID" id="10447349"/>
<dbReference type="InterPro" id="IPR006935">
    <property type="entry name" value="Helicase/UvrB_N"/>
</dbReference>
<feature type="transmembrane region" description="Helical" evidence="15">
    <location>
        <begin position="99"/>
        <end position="126"/>
    </location>
</feature>
<geneLocation type="nucleomorph" evidence="18"/>
<dbReference type="GO" id="GO:0005675">
    <property type="term" value="C:transcription factor TFIIH holo complex"/>
    <property type="evidence" value="ECO:0007669"/>
    <property type="project" value="TreeGrafter"/>
</dbReference>
<dbReference type="PROSITE" id="PS51192">
    <property type="entry name" value="HELICASE_ATP_BIND_1"/>
    <property type="match status" value="1"/>
</dbReference>
<keyword evidence="18" id="KW-0542">Nucleomorph</keyword>
<keyword evidence="11" id="KW-0539">Nucleus</keyword>
<keyword evidence="9" id="KW-0234">DNA repair</keyword>
<dbReference type="Gene3D" id="3.40.50.300">
    <property type="entry name" value="P-loop containing nucleotide triphosphate hydrolases"/>
    <property type="match status" value="2"/>
</dbReference>
<dbReference type="AlphaFoldDB" id="F2HIG8"/>
<evidence type="ECO:0000259" key="16">
    <source>
        <dbReference type="PROSITE" id="PS51192"/>
    </source>
</evidence>
<dbReference type="PROSITE" id="PS51194">
    <property type="entry name" value="HELICASE_CTER"/>
    <property type="match status" value="1"/>
</dbReference>
<dbReference type="InterPro" id="IPR001650">
    <property type="entry name" value="Helicase_C-like"/>
</dbReference>
<dbReference type="SMART" id="SM00490">
    <property type="entry name" value="HELICc"/>
    <property type="match status" value="1"/>
</dbReference>
<keyword evidence="5" id="KW-0378">Hydrolase</keyword>
<keyword evidence="15" id="KW-0812">Transmembrane</keyword>
<dbReference type="Pfam" id="PF13625">
    <property type="entry name" value="Helicase_C_3"/>
    <property type="match status" value="1"/>
</dbReference>
<evidence type="ECO:0000313" key="18">
    <source>
        <dbReference type="EMBL" id="AEA39092.1"/>
    </source>
</evidence>
<dbReference type="NCBIfam" id="TIGR00603">
    <property type="entry name" value="rad25"/>
    <property type="match status" value="1"/>
</dbReference>
<gene>
    <name evidence="18" type="primary">rad25</name>
    <name evidence="18" type="ORF">CPARA_3gp434</name>
</gene>
<evidence type="ECO:0000256" key="15">
    <source>
        <dbReference type="SAM" id="Phobius"/>
    </source>
</evidence>
<dbReference type="InterPro" id="IPR014001">
    <property type="entry name" value="Helicase_ATP-bd"/>
</dbReference>
<dbReference type="InterPro" id="IPR001161">
    <property type="entry name" value="XPB/Ssl2"/>
</dbReference>
<dbReference type="EC" id="5.6.2.4" evidence="13"/>
<reference evidence="18 19" key="1">
    <citation type="journal article" date="2011" name="Genome Biol. Evol.">
        <title>Complete nucleomorph genome sequence of the nonphotosynthetic alga Cryptomonas paramecium reveals a core nucleomorph gene set.</title>
        <authorList>
            <person name="Tanifuji G."/>
            <person name="Onodera N.T."/>
            <person name="Wheeler T.J."/>
            <person name="Dlutek M."/>
            <person name="Donaher N."/>
            <person name="Archibald J.M."/>
        </authorList>
    </citation>
    <scope>NUCLEOTIDE SEQUENCE [LARGE SCALE GENOMIC DNA]</scope>
    <source>
        <strain evidence="18 19">CCAP977/2A</strain>
    </source>
</reference>
<feature type="transmembrane region" description="Helical" evidence="15">
    <location>
        <begin position="58"/>
        <end position="78"/>
    </location>
</feature>
<dbReference type="InterPro" id="IPR027417">
    <property type="entry name" value="P-loop_NTPase"/>
</dbReference>
<comment type="catalytic activity">
    <reaction evidence="12">
        <text>Couples ATP hydrolysis with the unwinding of duplex DNA by translocating in the 3'-5' direction.</text>
        <dbReference type="EC" id="5.6.2.4"/>
    </reaction>
</comment>
<keyword evidence="4" id="KW-0227">DNA damage</keyword>
<accession>F2HIG8</accession>
<evidence type="ECO:0000259" key="17">
    <source>
        <dbReference type="PROSITE" id="PS51194"/>
    </source>
</evidence>
<organism evidence="18 19">
    <name type="scientific">Cryptomonas paramaecium</name>
    <dbReference type="NCBI Taxonomy" id="2898"/>
    <lineage>
        <taxon>Eukaryota</taxon>
        <taxon>Cryptophyceae</taxon>
        <taxon>Cryptomonadales</taxon>
        <taxon>Cryptomonadaceae</taxon>
        <taxon>Cryptomonas</taxon>
    </lineage>
</organism>
<keyword evidence="15" id="KW-0472">Membrane</keyword>
<feature type="domain" description="Helicase ATP-binding" evidence="16">
    <location>
        <begin position="224"/>
        <end position="387"/>
    </location>
</feature>
<keyword evidence="7" id="KW-0067">ATP-binding</keyword>
<evidence type="ECO:0000256" key="12">
    <source>
        <dbReference type="ARBA" id="ARBA00034617"/>
    </source>
</evidence>
<dbReference type="GO" id="GO:0003677">
    <property type="term" value="F:DNA binding"/>
    <property type="evidence" value="ECO:0007669"/>
    <property type="project" value="UniProtKB-KW"/>
</dbReference>
<keyword evidence="3" id="KW-0547">Nucleotide-binding</keyword>
<evidence type="ECO:0000256" key="14">
    <source>
        <dbReference type="ARBA" id="ARBA00048988"/>
    </source>
</evidence>
<evidence type="ECO:0000256" key="4">
    <source>
        <dbReference type="ARBA" id="ARBA00022763"/>
    </source>
</evidence>
<dbReference type="GO" id="GO:0016787">
    <property type="term" value="F:hydrolase activity"/>
    <property type="evidence" value="ECO:0007669"/>
    <property type="project" value="UniProtKB-KW"/>
</dbReference>
<dbReference type="GO" id="GO:0006367">
    <property type="term" value="P:transcription initiation at RNA polymerase II promoter"/>
    <property type="evidence" value="ECO:0007669"/>
    <property type="project" value="InterPro"/>
</dbReference>
<comment type="similarity">
    <text evidence="2">Belongs to the helicase family. RAD25/XPB subfamily.</text>
</comment>
<evidence type="ECO:0000313" key="19">
    <source>
        <dbReference type="Proteomes" id="UP000243423"/>
    </source>
</evidence>
<dbReference type="PRINTS" id="PR00851">
    <property type="entry name" value="XRODRMPGMNTB"/>
</dbReference>
<dbReference type="InterPro" id="IPR050615">
    <property type="entry name" value="ATP-dep_DNA_Helicase"/>
</dbReference>
<protein>
    <recommendedName>
        <fullName evidence="13">DNA 3'-5' helicase</fullName>
        <ecNumber evidence="13">5.6.2.4</ecNumber>
    </recommendedName>
</protein>
<keyword evidence="10" id="KW-0413">Isomerase</keyword>
<dbReference type="GO" id="GO:0000112">
    <property type="term" value="C:nucleotide-excision repair factor 3 complex"/>
    <property type="evidence" value="ECO:0007669"/>
    <property type="project" value="TreeGrafter"/>
</dbReference>
<dbReference type="FunFam" id="3.40.50.300:FF:000117">
    <property type="entry name" value="Putative DNA repair helicase rad25"/>
    <property type="match status" value="1"/>
</dbReference>
<sequence length="624" mass="72177">MFSYRLTLETKIIWISPSGYILFELFKKKTKEIEDFLVTVSEPVSRTKKIQEFVLTPYALYAAVTSGLYVWDILKIIIKLSKNLLPKMIYKMILNCTKFYGKVNLILYKCNYFIYIPSLFLLKFLLTDLKVSKTFPNLTWYLKRAFKFKSNKINYLNNIENKLIIETNFNTIDIEKIRKRFLELDCPLVEEYDYIHDTHVLNIKIDFSPTAYIRNYQEKSLSKIFNKGRARSGVIVLPCGAGKTIIGIIAVCIIKKISLVVCNSTVSVEQWKRQFLKWSNLKDKKIKKFITGSFEMKKNITGEIVITTYSMISFGGQRARLSASLLREIKKDEWGVTLLDEVHVVPANVFRKVLGIIKTHSKLGLTATLLREDRKVGDINFLIGPKLYETNWLDLEKFGYLATACCAEICCNMPSDYYSCYLSESISTRQVLCALNPNKAEICDFLIKYHEKRGDHVLVFSDNVFALRSYATKLKKSFIYGATGSLERMRLLKNFQSRKGQTLFISRIGDTSIDLPEANVIIQISSHYGSRRQEAQRLGRILRPKIKSKHAFFYSLVSSGTEEMFYSTKRQQFLVSQGYDFKTLTKFTGINKVNKLVFNLEEEKKTLLTQILSTETPCKRTNFT</sequence>
<evidence type="ECO:0000256" key="5">
    <source>
        <dbReference type="ARBA" id="ARBA00022801"/>
    </source>
</evidence>
<keyword evidence="15" id="KW-1133">Transmembrane helix</keyword>
<evidence type="ECO:0000256" key="3">
    <source>
        <dbReference type="ARBA" id="ARBA00022741"/>
    </source>
</evidence>
<dbReference type="EMBL" id="CP002174">
    <property type="protein sequence ID" value="AEA39092.1"/>
    <property type="molecule type" value="Genomic_DNA"/>
</dbReference>
<keyword evidence="8" id="KW-0238">DNA-binding</keyword>
<dbReference type="Proteomes" id="UP000243423">
    <property type="component" value="Nucleomorph 3"/>
</dbReference>
<evidence type="ECO:0000256" key="1">
    <source>
        <dbReference type="ARBA" id="ARBA00004123"/>
    </source>
</evidence>